<keyword evidence="4" id="KW-0812">Transmembrane</keyword>
<evidence type="ECO:0000256" key="1">
    <source>
        <dbReference type="ARBA" id="ARBA00023015"/>
    </source>
</evidence>
<dbReference type="AlphaFoldDB" id="A0A9X2B477"/>
<evidence type="ECO:0000256" key="2">
    <source>
        <dbReference type="ARBA" id="ARBA00023125"/>
    </source>
</evidence>
<keyword evidence="4" id="KW-0472">Membrane</keyword>
<feature type="domain" description="HTH araC/xylS-type" evidence="5">
    <location>
        <begin position="649"/>
        <end position="748"/>
    </location>
</feature>
<keyword evidence="7" id="KW-1185">Reference proteome</keyword>
<evidence type="ECO:0000259" key="5">
    <source>
        <dbReference type="PROSITE" id="PS01124"/>
    </source>
</evidence>
<dbReference type="RefSeq" id="WP_244728625.1">
    <property type="nucleotide sequence ID" value="NZ_JALIRP010000010.1"/>
</dbReference>
<keyword evidence="2" id="KW-0238">DNA-binding</keyword>
<reference evidence="6" key="1">
    <citation type="submission" date="2022-04" db="EMBL/GenBank/DDBJ databases">
        <title>Paenibacillus mangrovi sp. nov., a novel endophytic bacterium isolated from bark of Kandelia candel.</title>
        <authorList>
            <person name="Tuo L."/>
        </authorList>
    </citation>
    <scope>NUCLEOTIDE SEQUENCE</scope>
    <source>
        <strain evidence="6">KQZ6P-2</strain>
    </source>
</reference>
<feature type="transmembrane region" description="Helical" evidence="4">
    <location>
        <begin position="12"/>
        <end position="36"/>
    </location>
</feature>
<keyword evidence="1" id="KW-0805">Transcription regulation</keyword>
<accession>A0A9X2B477</accession>
<dbReference type="PANTHER" id="PTHR43280">
    <property type="entry name" value="ARAC-FAMILY TRANSCRIPTIONAL REGULATOR"/>
    <property type="match status" value="1"/>
</dbReference>
<dbReference type="PANTHER" id="PTHR43280:SF2">
    <property type="entry name" value="HTH-TYPE TRANSCRIPTIONAL REGULATOR EXSA"/>
    <property type="match status" value="1"/>
</dbReference>
<dbReference type="GO" id="GO:0043565">
    <property type="term" value="F:sequence-specific DNA binding"/>
    <property type="evidence" value="ECO:0007669"/>
    <property type="project" value="InterPro"/>
</dbReference>
<evidence type="ECO:0000313" key="6">
    <source>
        <dbReference type="EMBL" id="MCJ8014221.1"/>
    </source>
</evidence>
<evidence type="ECO:0000313" key="7">
    <source>
        <dbReference type="Proteomes" id="UP001139347"/>
    </source>
</evidence>
<dbReference type="SUPFAM" id="SSF46689">
    <property type="entry name" value="Homeodomain-like"/>
    <property type="match status" value="1"/>
</dbReference>
<dbReference type="Pfam" id="PF12833">
    <property type="entry name" value="HTH_18"/>
    <property type="match status" value="1"/>
</dbReference>
<dbReference type="SMART" id="SM00342">
    <property type="entry name" value="HTH_ARAC"/>
    <property type="match status" value="1"/>
</dbReference>
<name>A0A9X2B477_9BACL</name>
<evidence type="ECO:0000256" key="4">
    <source>
        <dbReference type="SAM" id="Phobius"/>
    </source>
</evidence>
<organism evidence="6 7">
    <name type="scientific">Paenibacillus mangrovi</name>
    <dbReference type="NCBI Taxonomy" id="2931978"/>
    <lineage>
        <taxon>Bacteria</taxon>
        <taxon>Bacillati</taxon>
        <taxon>Bacillota</taxon>
        <taxon>Bacilli</taxon>
        <taxon>Bacillales</taxon>
        <taxon>Paenibacillaceae</taxon>
        <taxon>Paenibacillus</taxon>
    </lineage>
</organism>
<dbReference type="Gene3D" id="1.10.10.60">
    <property type="entry name" value="Homeodomain-like"/>
    <property type="match status" value="2"/>
</dbReference>
<dbReference type="InterPro" id="IPR009057">
    <property type="entry name" value="Homeodomain-like_sf"/>
</dbReference>
<dbReference type="Gene3D" id="3.30.450.20">
    <property type="entry name" value="PAS domain"/>
    <property type="match status" value="1"/>
</dbReference>
<dbReference type="PROSITE" id="PS01124">
    <property type="entry name" value="HTH_ARAC_FAMILY_2"/>
    <property type="match status" value="1"/>
</dbReference>
<dbReference type="GO" id="GO:0003700">
    <property type="term" value="F:DNA-binding transcription factor activity"/>
    <property type="evidence" value="ECO:0007669"/>
    <property type="project" value="InterPro"/>
</dbReference>
<proteinExistence type="predicted"/>
<dbReference type="Proteomes" id="UP001139347">
    <property type="component" value="Unassembled WGS sequence"/>
</dbReference>
<dbReference type="InterPro" id="IPR018060">
    <property type="entry name" value="HTH_AraC"/>
</dbReference>
<comment type="caution">
    <text evidence="6">The sequence shown here is derived from an EMBL/GenBank/DDBJ whole genome shotgun (WGS) entry which is preliminary data.</text>
</comment>
<evidence type="ECO:0000256" key="3">
    <source>
        <dbReference type="ARBA" id="ARBA00023163"/>
    </source>
</evidence>
<dbReference type="EMBL" id="JALIRP010000010">
    <property type="protein sequence ID" value="MCJ8014221.1"/>
    <property type="molecule type" value="Genomic_DNA"/>
</dbReference>
<keyword evidence="3" id="KW-0804">Transcription</keyword>
<protein>
    <submittedName>
        <fullName evidence="6">Helix-turn-helix domain-containing protein</fullName>
    </submittedName>
</protein>
<sequence>MAVPVKLQSNRLYTKLLLAFTVTVTILILGLSALLYQNYSSASLANENRLRTSMLNQISYSMNYMDNLAHKFMSSAIVGSNVPNLLYNQNDDKMVLDNALRNLDMLVVTNDYVYSVYTISLSLDRIASTEDGGFYSALSFYDQDVISLLQKWDDQDLSTMPIARRIPKANSSSGFINVYSYILPFQLDPGKHPSQAVVVNIKSNALRELIASLNNKIDDTGNDIIVIDSNGTVVNHAEENMFLRNIRDEEYIRTVLDSDQATGSFKTTIDGQSYNIAYVSSQSLNWKFISRISYQSFMSPVDAVKSSTLFTSIVVLFLGFLCSFFMSKSIYSPFGRLIETVRLKSDELDRKQRNHRQSLRNHWLKDLLLGNKDAAHKELLSQTAELGIKTDLTGSLRIIVFRLDHYRMFLDKYNERERGLLKYGIANIIETITSGEFTSDVIEMDSDKLVLLLESTGSEEEASNILTLVKSIQHLVHDYLHFSLSAAISETIESRALLSETYSDTLALSMYRMIAGHGSILTPTFRSSIRTEPSPFPEGKAKLLLDSLKLGHLDKVKKYFDEFVHGLVDAPYETMLSSYIHLMFMISSSFHSVADNSNSRISNAFHTYFSKIDYFETIEEIHQTFDSLFSEIVLTVDSMKHNKRNIVVDRIKKMIEEKYPDKNLNLSILAEEFQMSNVYLGRLFKEATGESVAEYITKVRMAQVKQLLNESNLSTKEILEKCGWEDLNYFYTLFKKHFGVSLSQYRLLIKSSDHQGTNGLDLNPFELVEE</sequence>
<gene>
    <name evidence="6" type="ORF">MUG84_21140</name>
</gene>
<keyword evidence="4" id="KW-1133">Transmembrane helix</keyword>